<gene>
    <name evidence="3" type="ORF">Pan54_23410</name>
</gene>
<keyword evidence="2" id="KW-0812">Transmembrane</keyword>
<organism evidence="3 4">
    <name type="scientific">Rubinisphaera italica</name>
    <dbReference type="NCBI Taxonomy" id="2527969"/>
    <lineage>
        <taxon>Bacteria</taxon>
        <taxon>Pseudomonadati</taxon>
        <taxon>Planctomycetota</taxon>
        <taxon>Planctomycetia</taxon>
        <taxon>Planctomycetales</taxon>
        <taxon>Planctomycetaceae</taxon>
        <taxon>Rubinisphaera</taxon>
    </lineage>
</organism>
<keyword evidence="4" id="KW-1185">Reference proteome</keyword>
<dbReference type="RefSeq" id="WP_165441730.1">
    <property type="nucleotide sequence ID" value="NZ_SJPG01000001.1"/>
</dbReference>
<dbReference type="Gene3D" id="3.40.50.410">
    <property type="entry name" value="von Willebrand factor, type A domain"/>
    <property type="match status" value="1"/>
</dbReference>
<sequence length="322" mass="35505">MLSREMHHDRFWTSPVAFVGSLCVHALLALLIVSNLNSCGQTGDFGTTEVYREVGITYDSPAEETSEESTEVTEQKPEKTELPVLPQSLSDVPQAEMTPLPEIPANALIGPGPAESLLPSSSEMAAISQQLPPPTDTKSGIPSTTKFFDIATRGRVLIYVIDCSGSMNRNNSFRHAKAELSASLERLDGSHKFHIIFYNDHVFEFLDRNGKPDVQWATAGNLARGRSFISEMDNSEGTAHLPALIKALSYSPEVIFFLTDAAEPAMTAKQLDEVRRVNKGQAAIHCIEFGIQPTDLKLPNFLQKLSSENGGTYRYRDTNEFR</sequence>
<evidence type="ECO:0000313" key="3">
    <source>
        <dbReference type="EMBL" id="TWT61605.1"/>
    </source>
</evidence>
<evidence type="ECO:0000256" key="1">
    <source>
        <dbReference type="SAM" id="MobiDB-lite"/>
    </source>
</evidence>
<evidence type="ECO:0000313" key="4">
    <source>
        <dbReference type="Proteomes" id="UP000316095"/>
    </source>
</evidence>
<evidence type="ECO:0008006" key="5">
    <source>
        <dbReference type="Google" id="ProtNLM"/>
    </source>
</evidence>
<dbReference type="Proteomes" id="UP000316095">
    <property type="component" value="Unassembled WGS sequence"/>
</dbReference>
<name>A0A5C5XHJ8_9PLAN</name>
<protein>
    <recommendedName>
        <fullName evidence="5">VWFA domain-containing protein</fullName>
    </recommendedName>
</protein>
<feature type="transmembrane region" description="Helical" evidence="2">
    <location>
        <begin position="12"/>
        <end position="33"/>
    </location>
</feature>
<proteinExistence type="predicted"/>
<keyword evidence="2" id="KW-0472">Membrane</keyword>
<dbReference type="InterPro" id="IPR036465">
    <property type="entry name" value="vWFA_dom_sf"/>
</dbReference>
<dbReference type="SUPFAM" id="SSF53300">
    <property type="entry name" value="vWA-like"/>
    <property type="match status" value="1"/>
</dbReference>
<dbReference type="AlphaFoldDB" id="A0A5C5XHJ8"/>
<feature type="region of interest" description="Disordered" evidence="1">
    <location>
        <begin position="58"/>
        <end position="81"/>
    </location>
</feature>
<evidence type="ECO:0000256" key="2">
    <source>
        <dbReference type="SAM" id="Phobius"/>
    </source>
</evidence>
<accession>A0A5C5XHJ8</accession>
<reference evidence="3 4" key="1">
    <citation type="submission" date="2019-02" db="EMBL/GenBank/DDBJ databases">
        <title>Deep-cultivation of Planctomycetes and their phenomic and genomic characterization uncovers novel biology.</title>
        <authorList>
            <person name="Wiegand S."/>
            <person name="Jogler M."/>
            <person name="Boedeker C."/>
            <person name="Pinto D."/>
            <person name="Vollmers J."/>
            <person name="Rivas-Marin E."/>
            <person name="Kohn T."/>
            <person name="Peeters S.H."/>
            <person name="Heuer A."/>
            <person name="Rast P."/>
            <person name="Oberbeckmann S."/>
            <person name="Bunk B."/>
            <person name="Jeske O."/>
            <person name="Meyerdierks A."/>
            <person name="Storesund J.E."/>
            <person name="Kallscheuer N."/>
            <person name="Luecker S."/>
            <person name="Lage O.M."/>
            <person name="Pohl T."/>
            <person name="Merkel B.J."/>
            <person name="Hornburger P."/>
            <person name="Mueller R.-W."/>
            <person name="Bruemmer F."/>
            <person name="Labrenz M."/>
            <person name="Spormann A.M."/>
            <person name="Op Den Camp H."/>
            <person name="Overmann J."/>
            <person name="Amann R."/>
            <person name="Jetten M.S.M."/>
            <person name="Mascher T."/>
            <person name="Medema M.H."/>
            <person name="Devos D.P."/>
            <person name="Kaster A.-K."/>
            <person name="Ovreas L."/>
            <person name="Rohde M."/>
            <person name="Galperin M.Y."/>
            <person name="Jogler C."/>
        </authorList>
    </citation>
    <scope>NUCLEOTIDE SEQUENCE [LARGE SCALE GENOMIC DNA]</scope>
    <source>
        <strain evidence="3 4">Pan54</strain>
    </source>
</reference>
<keyword evidence="2" id="KW-1133">Transmembrane helix</keyword>
<comment type="caution">
    <text evidence="3">The sequence shown here is derived from an EMBL/GenBank/DDBJ whole genome shotgun (WGS) entry which is preliminary data.</text>
</comment>
<dbReference type="EMBL" id="SJPG01000001">
    <property type="protein sequence ID" value="TWT61605.1"/>
    <property type="molecule type" value="Genomic_DNA"/>
</dbReference>
<feature type="compositionally biased region" description="Acidic residues" evidence="1">
    <location>
        <begin position="61"/>
        <end position="71"/>
    </location>
</feature>